<sequence length="462" mass="52139">MMNTIPPSQQLLAFELPRDQVDGFILPTQALFPEYKSPASCPIRTGAQLSLFEDVSVAYEPSTWWLDGNCPEHPYFENDGRINFCVKAVKQPLLGYILEGCKLLLTRTGNSEFIPSITKHETLWKAAVSIIQLNPSLFDKISTFLSMDGNAIRAINYAVHRLINSGTLTVDYQTYLIPPKAISSIGRNHVAVRQTDFKGDSCDLLEQSSAIWDLHDFAHLSAASLSPELFGSKYFSHLTNLPRNLTALIRSPKMKTSDPTPRSSDGVIFGELLTPLFTTEMEAVQRGTKAHTYSSLTDALAERIADYLMGRCELRHLTSGQMLRMKLPITAMQLAVLLQNKFYELTASEIEQRVFTRGGPVGDSKDELDGLTMRERIEALAKCRRWLYFEVRNTIKHRAHKLAYEKVAERMLADCIQESVLDDNLLELILKAIYYVGWEQGKAPNLWQRIADIESERANMIA</sequence>
<keyword evidence="2" id="KW-1185">Reference proteome</keyword>
<name>C5FPH5_ARTOC</name>
<dbReference type="OrthoDB" id="4735787at2759"/>
<gene>
    <name evidence="1" type="ORF">MCYG_04310</name>
</gene>
<organism evidence="1 2">
    <name type="scientific">Arthroderma otae (strain ATCC MYA-4605 / CBS 113480)</name>
    <name type="common">Microsporum canis</name>
    <dbReference type="NCBI Taxonomy" id="554155"/>
    <lineage>
        <taxon>Eukaryota</taxon>
        <taxon>Fungi</taxon>
        <taxon>Dikarya</taxon>
        <taxon>Ascomycota</taxon>
        <taxon>Pezizomycotina</taxon>
        <taxon>Eurotiomycetes</taxon>
        <taxon>Eurotiomycetidae</taxon>
        <taxon>Onygenales</taxon>
        <taxon>Arthrodermataceae</taxon>
        <taxon>Microsporum</taxon>
    </lineage>
</organism>
<protein>
    <submittedName>
        <fullName evidence="1">Uncharacterized protein</fullName>
    </submittedName>
</protein>
<accession>C5FPH5</accession>
<dbReference type="AlphaFoldDB" id="C5FPH5"/>
<dbReference type="GeneID" id="9225980"/>
<dbReference type="HOGENOM" id="CLU_562533_0_0_1"/>
<dbReference type="OMA" id="RRWLYFE"/>
<dbReference type="VEuPathDB" id="FungiDB:MCYG_04310"/>
<evidence type="ECO:0000313" key="1">
    <source>
        <dbReference type="EMBL" id="EEQ31491.1"/>
    </source>
</evidence>
<dbReference type="RefSeq" id="XP_002846573.1">
    <property type="nucleotide sequence ID" value="XM_002846527.1"/>
</dbReference>
<dbReference type="EMBL" id="DS995704">
    <property type="protein sequence ID" value="EEQ31491.1"/>
    <property type="molecule type" value="Genomic_DNA"/>
</dbReference>
<proteinExistence type="predicted"/>
<reference evidence="2" key="1">
    <citation type="journal article" date="2012" name="MBio">
        <title>Comparative genome analysis of Trichophyton rubrum and related dermatophytes reveals candidate genes involved in infection.</title>
        <authorList>
            <person name="Martinez D.A."/>
            <person name="Oliver B.G."/>
            <person name="Graeser Y."/>
            <person name="Goldberg J.M."/>
            <person name="Li W."/>
            <person name="Martinez-Rossi N.M."/>
            <person name="Monod M."/>
            <person name="Shelest E."/>
            <person name="Barton R.C."/>
            <person name="Birch E."/>
            <person name="Brakhage A.A."/>
            <person name="Chen Z."/>
            <person name="Gurr S.J."/>
            <person name="Heiman D."/>
            <person name="Heitman J."/>
            <person name="Kosti I."/>
            <person name="Rossi A."/>
            <person name="Saif S."/>
            <person name="Samalova M."/>
            <person name="Saunders C.W."/>
            <person name="Shea T."/>
            <person name="Summerbell R.C."/>
            <person name="Xu J."/>
            <person name="Young S."/>
            <person name="Zeng Q."/>
            <person name="Birren B.W."/>
            <person name="Cuomo C.A."/>
            <person name="White T.C."/>
        </authorList>
    </citation>
    <scope>NUCLEOTIDE SEQUENCE [LARGE SCALE GENOMIC DNA]</scope>
    <source>
        <strain evidence="2">ATCC MYA-4605 / CBS 113480</strain>
    </source>
</reference>
<evidence type="ECO:0000313" key="2">
    <source>
        <dbReference type="Proteomes" id="UP000002035"/>
    </source>
</evidence>
<dbReference type="eggNOG" id="ENOG502RN4D">
    <property type="taxonomic scope" value="Eukaryota"/>
</dbReference>
<dbReference type="Proteomes" id="UP000002035">
    <property type="component" value="Unassembled WGS sequence"/>
</dbReference>